<organism evidence="2 3">
    <name type="scientific">Variimorphobacter saccharofermentans</name>
    <dbReference type="NCBI Taxonomy" id="2755051"/>
    <lineage>
        <taxon>Bacteria</taxon>
        <taxon>Bacillati</taxon>
        <taxon>Bacillota</taxon>
        <taxon>Clostridia</taxon>
        <taxon>Lachnospirales</taxon>
        <taxon>Lachnospiraceae</taxon>
        <taxon>Variimorphobacter</taxon>
    </lineage>
</organism>
<dbReference type="EMBL" id="JACEGA010000001">
    <property type="protein sequence ID" value="MBB2183596.1"/>
    <property type="molecule type" value="Genomic_DNA"/>
</dbReference>
<evidence type="ECO:0000313" key="3">
    <source>
        <dbReference type="Proteomes" id="UP000574276"/>
    </source>
</evidence>
<evidence type="ECO:0000259" key="1">
    <source>
        <dbReference type="Pfam" id="PF20248"/>
    </source>
</evidence>
<gene>
    <name evidence="2" type="ORF">H0486_11990</name>
</gene>
<name>A0A839K1U3_9FIRM</name>
<dbReference type="RefSeq" id="WP_228353229.1">
    <property type="nucleotide sequence ID" value="NZ_JACEGA010000001.1"/>
</dbReference>
<feature type="domain" description="DUF6603" evidence="1">
    <location>
        <begin position="216"/>
        <end position="661"/>
    </location>
</feature>
<dbReference type="Pfam" id="PF20248">
    <property type="entry name" value="DUF6603"/>
    <property type="match status" value="1"/>
</dbReference>
<dbReference type="InterPro" id="IPR046538">
    <property type="entry name" value="DUF6603"/>
</dbReference>
<keyword evidence="3" id="KW-1185">Reference proteome</keyword>
<protein>
    <recommendedName>
        <fullName evidence="1">DUF6603 domain-containing protein</fullName>
    </recommendedName>
</protein>
<proteinExistence type="predicted"/>
<sequence length="898" mass="99293">MDKNLHVGATVIFRLGSLQFEAAGVYSQDKGIVFLGEYINNGQIQGLHELMAESGKCFEIADLDVSFLPDINIMDIGFGYQGKAGIYTVFMDFDDGNKNVLGRTQLQYGKENGFGVFLILNQFALSNLPLIGDYIKPYGDVKFKKVSVGYSSKDGFLLKMIMDIQLLDRKLEEPIEFSIVSPQKDNEDKLKTTVNHEKLVAFEEGPADSKVKWKDVNKTFGPVSLDAIGGALSDGVLLLMLNAGFRLGPLRFSFAGLGVKIPFKDLMDTRPTISGIELGVKTSAVEIAGAFYYTEASDAYTGMALVKLGTFSFTLIGSYAQKPVTSVFAAAAILVPIGGPPCFFVTGFAAGFGYNRRLFIPSIDHLKDFPMFKLIDGTLTLNDITKLDNYFYISEGNYWLAAGITFTTFQLLKSDVILTVSFGNYVEIDVLGESVLDIPAKSDNQVIAHIKLLLKASFQPECGLVAVEAMLSDDSYVLSKDCHLTGGFAFYVWYAGDYAGDFVITLGGYHKNYVKPSHYPTTKRIGLSWKICSNLYAEGGLYFALTPSCIMAGGNIKCVFSISCVEAWFDAALDIYIQWKPFYYDFYIGIFIGVKVKLWLFTVRLELGCSLHIWGPDFSGIAHVSLWCISFDINFVNSSPGSQNPILPEDFRRSFLPKKEAKQKLSSVLGAEQEEYEGCAVLAGAGLIREYELDGSRGWIMCADTMQIITKCKAPSTRITFNGAETFSQGDKINIYPCKMTGVDSTQEVTISNLPEDTRVTFQKITEQVPYALWGDHNKKDHSDTICALTGMIITVQQLSYYTLQYRQDVDTTLIECIPAPLLAIEAKSYVQDNSYESISSTIADPLVAGIRGDIIKDMGFSEVVDDMTYLARELKDQFCYHPMLATMGGDKNESSNK</sequence>
<comment type="caution">
    <text evidence="2">The sequence shown here is derived from an EMBL/GenBank/DDBJ whole genome shotgun (WGS) entry which is preliminary data.</text>
</comment>
<dbReference type="Proteomes" id="UP000574276">
    <property type="component" value="Unassembled WGS sequence"/>
</dbReference>
<accession>A0A839K1U3</accession>
<evidence type="ECO:0000313" key="2">
    <source>
        <dbReference type="EMBL" id="MBB2183596.1"/>
    </source>
</evidence>
<reference evidence="2 3" key="1">
    <citation type="submission" date="2020-07" db="EMBL/GenBank/DDBJ databases">
        <title>Characterization and genome sequencing of isolate MD1, a novel member within the family Lachnospiraceae.</title>
        <authorList>
            <person name="Rettenmaier R."/>
            <person name="Di Bello L."/>
            <person name="Zinser C."/>
            <person name="Scheitz K."/>
            <person name="Liebl W."/>
            <person name="Zverlov V."/>
        </authorList>
    </citation>
    <scope>NUCLEOTIDE SEQUENCE [LARGE SCALE GENOMIC DNA]</scope>
    <source>
        <strain evidence="2 3">MD1</strain>
    </source>
</reference>
<dbReference type="AlphaFoldDB" id="A0A839K1U3"/>